<feature type="transmembrane region" description="Helical" evidence="3">
    <location>
        <begin position="6"/>
        <end position="24"/>
    </location>
</feature>
<accession>A0A2U1K8B5</accession>
<feature type="compositionally biased region" description="Basic and acidic residues" evidence="2">
    <location>
        <begin position="73"/>
        <end position="86"/>
    </location>
</feature>
<reference evidence="4 5" key="1">
    <citation type="submission" date="2018-04" db="EMBL/GenBank/DDBJ databases">
        <title>Camelliibacillus theae gen. nov., sp. nov., isolated from Pu'er tea.</title>
        <authorList>
            <person name="Niu L."/>
        </authorList>
    </citation>
    <scope>NUCLEOTIDE SEQUENCE [LARGE SCALE GENOMIC DNA]</scope>
    <source>
        <strain evidence="4 5">T8</strain>
    </source>
</reference>
<evidence type="ECO:0008006" key="6">
    <source>
        <dbReference type="Google" id="ProtNLM"/>
    </source>
</evidence>
<keyword evidence="3" id="KW-0812">Transmembrane</keyword>
<keyword evidence="5" id="KW-1185">Reference proteome</keyword>
<dbReference type="EMBL" id="QCZG01000001">
    <property type="protein sequence ID" value="PWA13529.1"/>
    <property type="molecule type" value="Genomic_DNA"/>
</dbReference>
<evidence type="ECO:0000256" key="1">
    <source>
        <dbReference type="SAM" id="Coils"/>
    </source>
</evidence>
<dbReference type="InterPro" id="IPR046118">
    <property type="entry name" value="DUF6115"/>
</dbReference>
<feature type="region of interest" description="Disordered" evidence="2">
    <location>
        <begin position="73"/>
        <end position="93"/>
    </location>
</feature>
<organism evidence="4 5">
    <name type="scientific">Pueribacillus theae</name>
    <dbReference type="NCBI Taxonomy" id="2171751"/>
    <lineage>
        <taxon>Bacteria</taxon>
        <taxon>Bacillati</taxon>
        <taxon>Bacillota</taxon>
        <taxon>Bacilli</taxon>
        <taxon>Bacillales</taxon>
        <taxon>Bacillaceae</taxon>
        <taxon>Pueribacillus</taxon>
    </lineage>
</organism>
<evidence type="ECO:0000313" key="5">
    <source>
        <dbReference type="Proteomes" id="UP000245998"/>
    </source>
</evidence>
<dbReference type="AlphaFoldDB" id="A0A2U1K8B5"/>
<proteinExistence type="predicted"/>
<dbReference type="OrthoDB" id="1708317at2"/>
<evidence type="ECO:0000313" key="4">
    <source>
        <dbReference type="EMBL" id="PWA13529.1"/>
    </source>
</evidence>
<sequence length="136" mass="15845">MIGFLLVISIVLHFITFLILILVIKKMGHSLDYDQLTKQKKEIEDLLASYTLELKEENEHFLNQLFGKKATEKKEIDHPHEKEIESVPKLNDTSEPSFEAKALQLHEQGYQMNDIAKKLNKGLGEIELLLKFNRER</sequence>
<evidence type="ECO:0000256" key="2">
    <source>
        <dbReference type="SAM" id="MobiDB-lite"/>
    </source>
</evidence>
<keyword evidence="3" id="KW-1133">Transmembrane helix</keyword>
<dbReference type="Pfam" id="PF19610">
    <property type="entry name" value="DUF6115"/>
    <property type="match status" value="1"/>
</dbReference>
<feature type="coiled-coil region" evidence="1">
    <location>
        <begin position="33"/>
        <end position="60"/>
    </location>
</feature>
<comment type="caution">
    <text evidence="4">The sequence shown here is derived from an EMBL/GenBank/DDBJ whole genome shotgun (WGS) entry which is preliminary data.</text>
</comment>
<dbReference type="Proteomes" id="UP000245998">
    <property type="component" value="Unassembled WGS sequence"/>
</dbReference>
<gene>
    <name evidence="4" type="ORF">DCC39_01155</name>
</gene>
<evidence type="ECO:0000256" key="3">
    <source>
        <dbReference type="SAM" id="Phobius"/>
    </source>
</evidence>
<protein>
    <recommendedName>
        <fullName evidence="6">Swarming motility protein SwrB</fullName>
    </recommendedName>
</protein>
<keyword evidence="1" id="KW-0175">Coiled coil</keyword>
<dbReference type="RefSeq" id="WP_116553033.1">
    <property type="nucleotide sequence ID" value="NZ_QCZG01000001.1"/>
</dbReference>
<name>A0A2U1K8B5_9BACI</name>
<keyword evidence="3" id="KW-0472">Membrane</keyword>